<accession>A0ABS4TXJ8</accession>
<dbReference type="EMBL" id="JAGINW010000001">
    <property type="protein sequence ID" value="MBP2328719.1"/>
    <property type="molecule type" value="Genomic_DNA"/>
</dbReference>
<name>A0ABS4TXJ8_9PSEU</name>
<comment type="caution">
    <text evidence="1">The sequence shown here is derived from an EMBL/GenBank/DDBJ whole genome shotgun (WGS) entry which is preliminary data.</text>
</comment>
<organism evidence="1 2">
    <name type="scientific">Kibdelosporangium banguiense</name>
    <dbReference type="NCBI Taxonomy" id="1365924"/>
    <lineage>
        <taxon>Bacteria</taxon>
        <taxon>Bacillati</taxon>
        <taxon>Actinomycetota</taxon>
        <taxon>Actinomycetes</taxon>
        <taxon>Pseudonocardiales</taxon>
        <taxon>Pseudonocardiaceae</taxon>
        <taxon>Kibdelosporangium</taxon>
    </lineage>
</organism>
<reference evidence="1 2" key="1">
    <citation type="submission" date="2021-03" db="EMBL/GenBank/DDBJ databases">
        <title>Sequencing the genomes of 1000 actinobacteria strains.</title>
        <authorList>
            <person name="Klenk H.-P."/>
        </authorList>
    </citation>
    <scope>NUCLEOTIDE SEQUENCE [LARGE SCALE GENOMIC DNA]</scope>
    <source>
        <strain evidence="1 2">DSM 46670</strain>
    </source>
</reference>
<dbReference type="Proteomes" id="UP001519332">
    <property type="component" value="Unassembled WGS sequence"/>
</dbReference>
<proteinExistence type="predicted"/>
<gene>
    <name evidence="1" type="ORF">JOF56_009104</name>
</gene>
<evidence type="ECO:0000313" key="1">
    <source>
        <dbReference type="EMBL" id="MBP2328719.1"/>
    </source>
</evidence>
<dbReference type="RefSeq" id="WP_209645655.1">
    <property type="nucleotide sequence ID" value="NZ_JAGINW010000001.1"/>
</dbReference>
<protein>
    <submittedName>
        <fullName evidence="1">Uncharacterized protein</fullName>
    </submittedName>
</protein>
<keyword evidence="2" id="KW-1185">Reference proteome</keyword>
<sequence>MPVIIRTRPDGTKYPIRVGGGGKIAVAATFAAAVLAGGGQLGLTATTGGAGNSVAGNLTGDVADSLPGRDLRTRKTEGRKSAQRGRSDEAWSRMKFKELKRNVEHRLECVAASTGKVREFLLRTPCTSLDGLLFLVGDGQGNAAVVSVVRIGFRTKAQANAFQKVEDIGESGDVFPWNVATALDLANVSMTGHHYHLRTDKTAKIIGEADVATGSIDKETLLALAEVASYLPTK</sequence>
<evidence type="ECO:0000313" key="2">
    <source>
        <dbReference type="Proteomes" id="UP001519332"/>
    </source>
</evidence>